<accession>A0ABS7H8A4</accession>
<dbReference type="RefSeq" id="WP_220371467.1">
    <property type="nucleotide sequence ID" value="NZ_JAEUAO010000002.1"/>
</dbReference>
<dbReference type="PANTHER" id="PTHR43280">
    <property type="entry name" value="ARAC-FAMILY TRANSCRIPTIONAL REGULATOR"/>
    <property type="match status" value="1"/>
</dbReference>
<dbReference type="Pfam" id="PF12833">
    <property type="entry name" value="HTH_18"/>
    <property type="match status" value="1"/>
</dbReference>
<keyword evidence="4" id="KW-1133">Transmembrane helix</keyword>
<proteinExistence type="predicted"/>
<organism evidence="6 7">
    <name type="scientific">Rhizobium herbae</name>
    <dbReference type="NCBI Taxonomy" id="508661"/>
    <lineage>
        <taxon>Bacteria</taxon>
        <taxon>Pseudomonadati</taxon>
        <taxon>Pseudomonadota</taxon>
        <taxon>Alphaproteobacteria</taxon>
        <taxon>Hyphomicrobiales</taxon>
        <taxon>Rhizobiaceae</taxon>
        <taxon>Rhizobium/Agrobacterium group</taxon>
        <taxon>Rhizobium</taxon>
    </lineage>
</organism>
<dbReference type="PROSITE" id="PS01124">
    <property type="entry name" value="HTH_ARAC_FAMILY_2"/>
    <property type="match status" value="1"/>
</dbReference>
<dbReference type="InterPro" id="IPR018060">
    <property type="entry name" value="HTH_AraC"/>
</dbReference>
<dbReference type="InterPro" id="IPR009057">
    <property type="entry name" value="Homeodomain-like_sf"/>
</dbReference>
<dbReference type="Proteomes" id="UP000757604">
    <property type="component" value="Unassembled WGS sequence"/>
</dbReference>
<evidence type="ECO:0000313" key="6">
    <source>
        <dbReference type="EMBL" id="MBW9063432.1"/>
    </source>
</evidence>
<sequence>MLSVPLPFLAGLVFAVVAHQSLKGVDAAGPRHIFLAFILLYALQGMIVGLRFGYGIDALAPIQPVTAAIMPPLAFLAFRSLAGARLKRQILHAAAPLTVALSVAFLRGFVDLLLLAIFFGYGVALYRLTLVGDAAAAEASLQRVRPVLRVARLTAGLMLFFALSDGALAVYTAFYGHAAVPAAVGLMNIVAIVAVLAYFLIPETRAGPLGEPRNPPSGADQALLASIEAALEENALYKDENLSLARLARRAGLPPREVSAVINRATGFNLSQFVNNRRVAEVCRLLEETRKPLTEIMFEAGFSTKSNFNREFRRVTGVSPSHYRAGARKQQVADPKAKT</sequence>
<feature type="domain" description="HTH araC/xylS-type" evidence="5">
    <location>
        <begin position="221"/>
        <end position="326"/>
    </location>
</feature>
<evidence type="ECO:0000256" key="3">
    <source>
        <dbReference type="ARBA" id="ARBA00023163"/>
    </source>
</evidence>
<dbReference type="PRINTS" id="PR00032">
    <property type="entry name" value="HTHARAC"/>
</dbReference>
<evidence type="ECO:0000256" key="1">
    <source>
        <dbReference type="ARBA" id="ARBA00023015"/>
    </source>
</evidence>
<evidence type="ECO:0000256" key="4">
    <source>
        <dbReference type="SAM" id="Phobius"/>
    </source>
</evidence>
<dbReference type="PANTHER" id="PTHR43280:SF29">
    <property type="entry name" value="ARAC-FAMILY TRANSCRIPTIONAL REGULATOR"/>
    <property type="match status" value="1"/>
</dbReference>
<dbReference type="SUPFAM" id="SSF46689">
    <property type="entry name" value="Homeodomain-like"/>
    <property type="match status" value="1"/>
</dbReference>
<keyword evidence="2" id="KW-0238">DNA-binding</keyword>
<dbReference type="InterPro" id="IPR020449">
    <property type="entry name" value="Tscrpt_reg_AraC-type_HTH"/>
</dbReference>
<protein>
    <submittedName>
        <fullName evidence="6">Helix-turn-helix transcriptional regulator</fullName>
    </submittedName>
</protein>
<keyword evidence="7" id="KW-1185">Reference proteome</keyword>
<feature type="transmembrane region" description="Helical" evidence="4">
    <location>
        <begin position="180"/>
        <end position="201"/>
    </location>
</feature>
<keyword evidence="4" id="KW-0472">Membrane</keyword>
<feature type="transmembrane region" description="Helical" evidence="4">
    <location>
        <begin position="112"/>
        <end position="129"/>
    </location>
</feature>
<keyword evidence="3" id="KW-0804">Transcription</keyword>
<comment type="caution">
    <text evidence="6">The sequence shown here is derived from an EMBL/GenBank/DDBJ whole genome shotgun (WGS) entry which is preliminary data.</text>
</comment>
<feature type="transmembrane region" description="Helical" evidence="4">
    <location>
        <begin position="150"/>
        <end position="174"/>
    </location>
</feature>
<feature type="transmembrane region" description="Helical" evidence="4">
    <location>
        <begin position="60"/>
        <end position="78"/>
    </location>
</feature>
<reference evidence="6 7" key="1">
    <citation type="journal article" date="2021" name="MBio">
        <title>Poor Competitiveness of Bradyrhizobium in Pigeon Pea Root Colonization in Indian Soils.</title>
        <authorList>
            <person name="Chalasani D."/>
            <person name="Basu A."/>
            <person name="Pullabhotla S.V.S.R.N."/>
            <person name="Jorrin B."/>
            <person name="Neal A.L."/>
            <person name="Poole P.S."/>
            <person name="Podile A.R."/>
            <person name="Tkacz A."/>
        </authorList>
    </citation>
    <scope>NUCLEOTIDE SEQUENCE [LARGE SCALE GENOMIC DNA]</scope>
    <source>
        <strain evidence="6 7">HU44</strain>
    </source>
</reference>
<dbReference type="Gene3D" id="1.10.10.60">
    <property type="entry name" value="Homeodomain-like"/>
    <property type="match status" value="1"/>
</dbReference>
<keyword evidence="1" id="KW-0805">Transcription regulation</keyword>
<evidence type="ECO:0000259" key="5">
    <source>
        <dbReference type="PROSITE" id="PS01124"/>
    </source>
</evidence>
<gene>
    <name evidence="6" type="ORF">JNB71_08885</name>
</gene>
<dbReference type="SMART" id="SM00342">
    <property type="entry name" value="HTH_ARAC"/>
    <property type="match status" value="1"/>
</dbReference>
<keyword evidence="4" id="KW-0812">Transmembrane</keyword>
<name>A0ABS7H8A4_9HYPH</name>
<evidence type="ECO:0000313" key="7">
    <source>
        <dbReference type="Proteomes" id="UP000757604"/>
    </source>
</evidence>
<dbReference type="EMBL" id="JAEUAO010000002">
    <property type="protein sequence ID" value="MBW9063432.1"/>
    <property type="molecule type" value="Genomic_DNA"/>
</dbReference>
<feature type="transmembrane region" description="Helical" evidence="4">
    <location>
        <begin position="34"/>
        <end position="54"/>
    </location>
</feature>
<evidence type="ECO:0000256" key="2">
    <source>
        <dbReference type="ARBA" id="ARBA00023125"/>
    </source>
</evidence>